<sequence>MPETPESPPPKLGKAMAGVWLGPARRLKSRCLALCRWLPENYLWPILLLAAVLLPFWLLILVLVADNLVAQLAAGIPADATDKRAHFYGVGLTITGLGAVLAAPFILIKAWINERQARTAEQGHITDRITKAVEQLGAEKTVKTPKRVEIREVKYRLPGDREGTRKRIAEEIRFQPFELPPGATRRENGLWAEHPLPETYETTEPNLEVRLGAIYALERIAEDSARDHIQIMEILCAYIRQNAPASMAPAPLPDWDEGLPDDDSADARKRRAEVFRARFGEGSFDPDSELANWVEGLVGPRIDIRAALTVIGRRSEERIAEEAKGDRPFTLDLRETCLQRADLRHANLANALLENSRLEGANLDSATLNGADLVRAHLARSSLVQASIENATLTGAKLEGANLELGQFTGATLSGARLEMAILLNAILQRVYLIGAHLQGADLRKANLVGATLFQAKLVSATLTNAELDGAALDGAGMLRASLGGCTLARSTLRSTDLREALHLTAETIGPAFGVLSGSGKTLLPEDLDISANDLAHWHRADEGSADSVGHAVFFIMDYQAWLKAGAPTGVDWRDES</sequence>
<keyword evidence="1" id="KW-1133">Transmembrane helix</keyword>
<dbReference type="EMBL" id="BSYI01000009">
    <property type="protein sequence ID" value="GMG82254.1"/>
    <property type="molecule type" value="Genomic_DNA"/>
</dbReference>
<organism evidence="2 3">
    <name type="scientific">Paralimibaculum aggregatum</name>
    <dbReference type="NCBI Taxonomy" id="3036245"/>
    <lineage>
        <taxon>Bacteria</taxon>
        <taxon>Pseudomonadati</taxon>
        <taxon>Pseudomonadota</taxon>
        <taxon>Alphaproteobacteria</taxon>
        <taxon>Rhodobacterales</taxon>
        <taxon>Paracoccaceae</taxon>
        <taxon>Paralimibaculum</taxon>
    </lineage>
</organism>
<proteinExistence type="predicted"/>
<keyword evidence="3" id="KW-1185">Reference proteome</keyword>
<evidence type="ECO:0000313" key="2">
    <source>
        <dbReference type="EMBL" id="GMG82254.1"/>
    </source>
</evidence>
<dbReference type="Gene3D" id="2.160.20.80">
    <property type="entry name" value="E3 ubiquitin-protein ligase SopA"/>
    <property type="match status" value="1"/>
</dbReference>
<evidence type="ECO:0000313" key="3">
    <source>
        <dbReference type="Proteomes" id="UP001239909"/>
    </source>
</evidence>
<gene>
    <name evidence="2" type="ORF">LNKW23_14670</name>
</gene>
<keyword evidence="1" id="KW-0472">Membrane</keyword>
<accession>A0ABQ6LJB1</accession>
<dbReference type="PANTHER" id="PTHR14136">
    <property type="entry name" value="BTB_POZ DOMAIN-CONTAINING PROTEIN KCTD9"/>
    <property type="match status" value="1"/>
</dbReference>
<dbReference type="SUPFAM" id="SSF141571">
    <property type="entry name" value="Pentapeptide repeat-like"/>
    <property type="match status" value="2"/>
</dbReference>
<evidence type="ECO:0000256" key="1">
    <source>
        <dbReference type="SAM" id="Phobius"/>
    </source>
</evidence>
<dbReference type="Proteomes" id="UP001239909">
    <property type="component" value="Unassembled WGS sequence"/>
</dbReference>
<feature type="transmembrane region" description="Helical" evidence="1">
    <location>
        <begin position="85"/>
        <end position="108"/>
    </location>
</feature>
<dbReference type="InterPro" id="IPR001646">
    <property type="entry name" value="5peptide_repeat"/>
</dbReference>
<reference evidence="2 3" key="1">
    <citation type="submission" date="2023-04" db="EMBL/GenBank/DDBJ databases">
        <title>Marinoamorphus aggregata gen. nov., sp. Nov., isolate from tissue of brittle star Ophioplocus japonicus.</title>
        <authorList>
            <person name="Kawano K."/>
            <person name="Sawayama S."/>
            <person name="Nakagawa S."/>
        </authorList>
    </citation>
    <scope>NUCLEOTIDE SEQUENCE [LARGE SCALE GENOMIC DNA]</scope>
    <source>
        <strain evidence="2 3">NKW23</strain>
    </source>
</reference>
<feature type="transmembrane region" description="Helical" evidence="1">
    <location>
        <begin position="42"/>
        <end position="65"/>
    </location>
</feature>
<dbReference type="PANTHER" id="PTHR14136:SF17">
    <property type="entry name" value="BTB_POZ DOMAIN-CONTAINING PROTEIN KCTD9"/>
    <property type="match status" value="1"/>
</dbReference>
<dbReference type="Pfam" id="PF00805">
    <property type="entry name" value="Pentapeptide"/>
    <property type="match status" value="2"/>
</dbReference>
<evidence type="ECO:0008006" key="4">
    <source>
        <dbReference type="Google" id="ProtNLM"/>
    </source>
</evidence>
<keyword evidence="1" id="KW-0812">Transmembrane</keyword>
<name>A0ABQ6LJB1_9RHOB</name>
<protein>
    <recommendedName>
        <fullName evidence="4">Pentapeptide repeat-containing protein</fullName>
    </recommendedName>
</protein>
<dbReference type="InterPro" id="IPR051082">
    <property type="entry name" value="Pentapeptide-BTB/POZ_domain"/>
</dbReference>
<dbReference type="RefSeq" id="WP_285671015.1">
    <property type="nucleotide sequence ID" value="NZ_BSYI01000009.1"/>
</dbReference>
<comment type="caution">
    <text evidence="2">The sequence shown here is derived from an EMBL/GenBank/DDBJ whole genome shotgun (WGS) entry which is preliminary data.</text>
</comment>